<dbReference type="PROSITE" id="PS00101">
    <property type="entry name" value="HEXAPEP_TRANSFERASES"/>
    <property type="match status" value="2"/>
</dbReference>
<keyword evidence="10" id="KW-1185">Reference proteome</keyword>
<organism evidence="9 10">
    <name type="scientific">Psychrobacter pasteurii</name>
    <dbReference type="NCBI Taxonomy" id="1945520"/>
    <lineage>
        <taxon>Bacteria</taxon>
        <taxon>Pseudomonadati</taxon>
        <taxon>Pseudomonadota</taxon>
        <taxon>Gammaproteobacteria</taxon>
        <taxon>Moraxellales</taxon>
        <taxon>Moraxellaceae</taxon>
        <taxon>Psychrobacter</taxon>
    </lineage>
</organism>
<comment type="catalytic activity">
    <reaction evidence="7">
        <text>a UDP-3-O-[(3R)-3-hydroxyacyl]-alpha-D-glucosamine + a (3R)-hydroxyacyl-[ACP] = a UDP-2-N,3-O-bis[(3R)-3-hydroxyacyl]-alpha-D-glucosamine + holo-[ACP] + H(+)</text>
        <dbReference type="Rhea" id="RHEA:53836"/>
        <dbReference type="Rhea" id="RHEA-COMP:9685"/>
        <dbReference type="Rhea" id="RHEA-COMP:9945"/>
        <dbReference type="ChEBI" id="CHEBI:15378"/>
        <dbReference type="ChEBI" id="CHEBI:64479"/>
        <dbReference type="ChEBI" id="CHEBI:78827"/>
        <dbReference type="ChEBI" id="CHEBI:137740"/>
        <dbReference type="ChEBI" id="CHEBI:137748"/>
        <dbReference type="EC" id="2.3.1.191"/>
    </reaction>
</comment>
<dbReference type="CDD" id="cd03352">
    <property type="entry name" value="LbH_LpxD"/>
    <property type="match status" value="1"/>
</dbReference>
<dbReference type="NCBIfam" id="TIGR01853">
    <property type="entry name" value="lipid_A_lpxD"/>
    <property type="match status" value="1"/>
</dbReference>
<dbReference type="GO" id="GO:0009245">
    <property type="term" value="P:lipid A biosynthetic process"/>
    <property type="evidence" value="ECO:0007669"/>
    <property type="project" value="UniProtKB-UniRule"/>
</dbReference>
<dbReference type="Gene3D" id="3.40.1390.10">
    <property type="entry name" value="MurE/MurF, N-terminal domain"/>
    <property type="match status" value="1"/>
</dbReference>
<gene>
    <name evidence="7 9" type="primary">lpxD</name>
    <name evidence="9" type="ORF">A1019T_00206</name>
</gene>
<keyword evidence="2 7" id="KW-0441">Lipid A biosynthesis</keyword>
<feature type="active site" description="Proton acceptor" evidence="7">
    <location>
        <position position="265"/>
    </location>
</feature>
<evidence type="ECO:0000256" key="4">
    <source>
        <dbReference type="ARBA" id="ARBA00022737"/>
    </source>
</evidence>
<comment type="similarity">
    <text evidence="7">Belongs to the transferase hexapeptide repeat family. LpxD subfamily.</text>
</comment>
<dbReference type="Pfam" id="PF00132">
    <property type="entry name" value="Hexapep"/>
    <property type="match status" value="3"/>
</dbReference>
<comment type="pathway">
    <text evidence="7">Bacterial outer membrane biogenesis; LPS lipid A biosynthesis.</text>
</comment>
<dbReference type="NCBIfam" id="NF002060">
    <property type="entry name" value="PRK00892.1"/>
    <property type="match status" value="1"/>
</dbReference>
<dbReference type="EMBL" id="FUGD01000037">
    <property type="protein sequence ID" value="SJM36246.1"/>
    <property type="molecule type" value="Genomic_DNA"/>
</dbReference>
<dbReference type="GO" id="GO:0103118">
    <property type="term" value="F:UDP-3-O-[(3R)-3-hydroxyacyl]-glucosamine N-acyltransferase activity"/>
    <property type="evidence" value="ECO:0007669"/>
    <property type="project" value="UniProtKB-EC"/>
</dbReference>
<dbReference type="RefSeq" id="WP_077447656.1">
    <property type="nucleotide sequence ID" value="NZ_FUGD01000037.1"/>
</dbReference>
<accession>A0A1R4ECM2</accession>
<dbReference type="GO" id="GO:0016410">
    <property type="term" value="F:N-acyltransferase activity"/>
    <property type="evidence" value="ECO:0007669"/>
    <property type="project" value="InterPro"/>
</dbReference>
<sequence length="352" mass="36681">MTLSAPTLSVSLADVISAIVARQPILNQQSLTNAQLQTQLTGIGSLDQASESQLSFLADKAYASVLSETKAAVVLVSADHADQVPDSAIAVIVSSPYVAYASATHLFDRSQSFLTKPQQTFIHHTAQVADSAELGEQVYVGPFCVVGEQVKIGSGSRLQSHVHIDPYSIIGKGCTLYPNSYIGHSCHLGDKVRIHAGASIGSEGFGFAPTANTSIEGWERIVQLGGVVIGNNVRIGSQTCIDRGAVDDTIIEDNVIIDNLVQIGHNVKIGAGTAIAGKVGIAGSAVIGKHCMIGGGVGIAGHLEITDGVVLTGMTLVSKSIKKPGVYSSGVTSMPAMDWRRAMVKIRALGKK</sequence>
<keyword evidence="1 7" id="KW-0444">Lipid biosynthesis</keyword>
<dbReference type="STRING" id="1945520.A1019T_00206"/>
<dbReference type="SUPFAM" id="SSF51161">
    <property type="entry name" value="Trimeric LpxA-like enzymes"/>
    <property type="match status" value="1"/>
</dbReference>
<dbReference type="InterPro" id="IPR011004">
    <property type="entry name" value="Trimer_LpxA-like_sf"/>
</dbReference>
<evidence type="ECO:0000313" key="9">
    <source>
        <dbReference type="EMBL" id="SJM36246.1"/>
    </source>
</evidence>
<evidence type="ECO:0000313" key="10">
    <source>
        <dbReference type="Proteomes" id="UP000188169"/>
    </source>
</evidence>
<keyword evidence="4 7" id="KW-0677">Repeat</keyword>
<keyword evidence="5 7" id="KW-0443">Lipid metabolism</keyword>
<dbReference type="Gene3D" id="2.160.10.10">
    <property type="entry name" value="Hexapeptide repeat proteins"/>
    <property type="match status" value="1"/>
</dbReference>
<dbReference type="HAMAP" id="MF_00523">
    <property type="entry name" value="LpxD"/>
    <property type="match status" value="1"/>
</dbReference>
<dbReference type="Proteomes" id="UP000188169">
    <property type="component" value="Unassembled WGS sequence"/>
</dbReference>
<dbReference type="UniPathway" id="UPA00973"/>
<dbReference type="EC" id="2.3.1.191" evidence="7"/>
<evidence type="ECO:0000256" key="1">
    <source>
        <dbReference type="ARBA" id="ARBA00022516"/>
    </source>
</evidence>
<protein>
    <recommendedName>
        <fullName evidence="7">UDP-3-O-acylglucosamine N-acyltransferase</fullName>
        <ecNumber evidence="7">2.3.1.191</ecNumber>
    </recommendedName>
</protein>
<dbReference type="InterPro" id="IPR007691">
    <property type="entry name" value="LpxD"/>
</dbReference>
<dbReference type="InterPro" id="IPR001451">
    <property type="entry name" value="Hexapep"/>
</dbReference>
<keyword evidence="6 7" id="KW-0012">Acyltransferase</keyword>
<evidence type="ECO:0000256" key="7">
    <source>
        <dbReference type="HAMAP-Rule" id="MF_00523"/>
    </source>
</evidence>
<comment type="subunit">
    <text evidence="7">Homotrimer.</text>
</comment>
<reference evidence="10" key="1">
    <citation type="submission" date="2017-02" db="EMBL/GenBank/DDBJ databases">
        <authorList>
            <person name="Mornico D."/>
        </authorList>
    </citation>
    <scope>NUCLEOTIDE SEQUENCE [LARGE SCALE GENOMIC DNA]</scope>
</reference>
<proteinExistence type="inferred from homology"/>
<feature type="domain" description="UDP-3-O-[3-hydroxymyristoyl] glucosamine N-acyltransferase non-repeat region" evidence="8">
    <location>
        <begin position="39"/>
        <end position="106"/>
    </location>
</feature>
<dbReference type="OrthoDB" id="9784739at2"/>
<dbReference type="Pfam" id="PF04613">
    <property type="entry name" value="LpxD"/>
    <property type="match status" value="1"/>
</dbReference>
<dbReference type="InterPro" id="IPR020573">
    <property type="entry name" value="UDP_GlcNAc_AcTrfase_non-rep"/>
</dbReference>
<dbReference type="InterPro" id="IPR018357">
    <property type="entry name" value="Hexapep_transf_CS"/>
</dbReference>
<dbReference type="PANTHER" id="PTHR43378:SF2">
    <property type="entry name" value="UDP-3-O-ACYLGLUCOSAMINE N-ACYLTRANSFERASE 1, MITOCHONDRIAL-RELATED"/>
    <property type="match status" value="1"/>
</dbReference>
<comment type="function">
    <text evidence="7">Catalyzes the N-acylation of UDP-3-O-acylglucosamine using 3-hydroxyacyl-ACP as the acyl donor. Is involved in the biosynthesis of lipid A, a phosphorylated glycolipid that anchors the lipopolysaccharide to the outer membrane of the cell.</text>
</comment>
<keyword evidence="3 7" id="KW-0808">Transferase</keyword>
<evidence type="ECO:0000256" key="5">
    <source>
        <dbReference type="ARBA" id="ARBA00023098"/>
    </source>
</evidence>
<dbReference type="GO" id="GO:0016020">
    <property type="term" value="C:membrane"/>
    <property type="evidence" value="ECO:0007669"/>
    <property type="project" value="GOC"/>
</dbReference>
<evidence type="ECO:0000259" key="8">
    <source>
        <dbReference type="Pfam" id="PF04613"/>
    </source>
</evidence>
<dbReference type="AlphaFoldDB" id="A0A1R4ECM2"/>
<evidence type="ECO:0000256" key="6">
    <source>
        <dbReference type="ARBA" id="ARBA00023315"/>
    </source>
</evidence>
<evidence type="ECO:0000256" key="3">
    <source>
        <dbReference type="ARBA" id="ARBA00022679"/>
    </source>
</evidence>
<dbReference type="PANTHER" id="PTHR43378">
    <property type="entry name" value="UDP-3-O-ACYLGLUCOSAMINE N-ACYLTRANSFERASE"/>
    <property type="match status" value="1"/>
</dbReference>
<name>A0A1R4ECM2_9GAMM</name>
<evidence type="ECO:0000256" key="2">
    <source>
        <dbReference type="ARBA" id="ARBA00022556"/>
    </source>
</evidence>